<dbReference type="PANTHER" id="PTHR44051:SF9">
    <property type="entry name" value="GLUTATHIONE S-TRANSFERASE 1"/>
    <property type="match status" value="1"/>
</dbReference>
<comment type="caution">
    <text evidence="6">The sequence shown here is derived from an EMBL/GenBank/DDBJ whole genome shotgun (WGS) entry which is preliminary data.</text>
</comment>
<dbReference type="InterPro" id="IPR036282">
    <property type="entry name" value="Glutathione-S-Trfase_C_sf"/>
</dbReference>
<protein>
    <recommendedName>
        <fullName evidence="1">glutathione transferase</fullName>
        <ecNumber evidence="1">2.5.1.18</ecNumber>
    </recommendedName>
</protein>
<dbReference type="InterPro" id="IPR036249">
    <property type="entry name" value="Thioredoxin-like_sf"/>
</dbReference>
<dbReference type="SFLD" id="SFLDG01150">
    <property type="entry name" value="Main.1:_Beta-like"/>
    <property type="match status" value="1"/>
</dbReference>
<evidence type="ECO:0000256" key="2">
    <source>
        <dbReference type="ARBA" id="ARBA00022679"/>
    </source>
</evidence>
<gene>
    <name evidence="6" type="ORF">LCGC14_0114130</name>
</gene>
<dbReference type="GO" id="GO:0004601">
    <property type="term" value="F:peroxidase activity"/>
    <property type="evidence" value="ECO:0007669"/>
    <property type="project" value="UniProtKB-ARBA"/>
</dbReference>
<evidence type="ECO:0000256" key="3">
    <source>
        <dbReference type="ARBA" id="ARBA00047960"/>
    </source>
</evidence>
<dbReference type="SUPFAM" id="SSF52833">
    <property type="entry name" value="Thioredoxin-like"/>
    <property type="match status" value="1"/>
</dbReference>
<dbReference type="PROSITE" id="PS50404">
    <property type="entry name" value="GST_NTER"/>
    <property type="match status" value="1"/>
</dbReference>
<sequence>MITLHHLNQSRSKRIIWLLEELGIEYQLVAYQRDSVTRRAPAALKAVHPLAKSPVIQDGDLVLSESGAIVDYLVSRYGADTLAPAVNTPEHGRYIQWLHFAEGTAAYPLITLYLLSADSSQKCFLGDFAREQMLDVLTYVNDELANKDYLTGAQFSGADILNSFVFEKISETRGLSQFPHIESYLQRILARPAAQKAEALEREHDKDPS</sequence>
<dbReference type="GO" id="GO:0004364">
    <property type="term" value="F:glutathione transferase activity"/>
    <property type="evidence" value="ECO:0007669"/>
    <property type="project" value="UniProtKB-EC"/>
</dbReference>
<proteinExistence type="predicted"/>
<dbReference type="InterPro" id="IPR040079">
    <property type="entry name" value="Glutathione_S-Trfase"/>
</dbReference>
<evidence type="ECO:0000259" key="4">
    <source>
        <dbReference type="PROSITE" id="PS50404"/>
    </source>
</evidence>
<dbReference type="AlphaFoldDB" id="A0A0F9V8S3"/>
<dbReference type="Pfam" id="PF00043">
    <property type="entry name" value="GST_C"/>
    <property type="match status" value="1"/>
</dbReference>
<dbReference type="Gene3D" id="1.20.1050.10">
    <property type="match status" value="1"/>
</dbReference>
<feature type="domain" description="GST N-terminal" evidence="4">
    <location>
        <begin position="1"/>
        <end position="81"/>
    </location>
</feature>
<keyword evidence="2" id="KW-0808">Transferase</keyword>
<evidence type="ECO:0000313" key="6">
    <source>
        <dbReference type="EMBL" id="KKO01606.1"/>
    </source>
</evidence>
<dbReference type="PANTHER" id="PTHR44051">
    <property type="entry name" value="GLUTATHIONE S-TRANSFERASE-RELATED"/>
    <property type="match status" value="1"/>
</dbReference>
<comment type="catalytic activity">
    <reaction evidence="3">
        <text>RX + glutathione = an S-substituted glutathione + a halide anion + H(+)</text>
        <dbReference type="Rhea" id="RHEA:16437"/>
        <dbReference type="ChEBI" id="CHEBI:15378"/>
        <dbReference type="ChEBI" id="CHEBI:16042"/>
        <dbReference type="ChEBI" id="CHEBI:17792"/>
        <dbReference type="ChEBI" id="CHEBI:57925"/>
        <dbReference type="ChEBI" id="CHEBI:90779"/>
        <dbReference type="EC" id="2.5.1.18"/>
    </reaction>
</comment>
<feature type="domain" description="GST C-terminal" evidence="5">
    <location>
        <begin position="87"/>
        <end position="208"/>
    </location>
</feature>
<dbReference type="FunFam" id="3.40.30.10:FF:000156">
    <property type="entry name" value="Glutathione S-transferase 1"/>
    <property type="match status" value="1"/>
</dbReference>
<organism evidence="6">
    <name type="scientific">marine sediment metagenome</name>
    <dbReference type="NCBI Taxonomy" id="412755"/>
    <lineage>
        <taxon>unclassified sequences</taxon>
        <taxon>metagenomes</taxon>
        <taxon>ecological metagenomes</taxon>
    </lineage>
</organism>
<dbReference type="EMBL" id="LAZR01000034">
    <property type="protein sequence ID" value="KKO01606.1"/>
    <property type="molecule type" value="Genomic_DNA"/>
</dbReference>
<dbReference type="Gene3D" id="3.40.30.10">
    <property type="entry name" value="Glutaredoxin"/>
    <property type="match status" value="1"/>
</dbReference>
<name>A0A0F9V8S3_9ZZZZ</name>
<accession>A0A0F9V8S3</accession>
<reference evidence="6" key="1">
    <citation type="journal article" date="2015" name="Nature">
        <title>Complex archaea that bridge the gap between prokaryotes and eukaryotes.</title>
        <authorList>
            <person name="Spang A."/>
            <person name="Saw J.H."/>
            <person name="Jorgensen S.L."/>
            <person name="Zaremba-Niedzwiedzka K."/>
            <person name="Martijn J."/>
            <person name="Lind A.E."/>
            <person name="van Eijk R."/>
            <person name="Schleper C."/>
            <person name="Guy L."/>
            <person name="Ettema T.J."/>
        </authorList>
    </citation>
    <scope>NUCLEOTIDE SEQUENCE</scope>
</reference>
<dbReference type="SFLD" id="SFLDG00358">
    <property type="entry name" value="Main_(cytGST)"/>
    <property type="match status" value="1"/>
</dbReference>
<dbReference type="PROSITE" id="PS50405">
    <property type="entry name" value="GST_CTER"/>
    <property type="match status" value="1"/>
</dbReference>
<dbReference type="SFLD" id="SFLDS00019">
    <property type="entry name" value="Glutathione_Transferase_(cytos"/>
    <property type="match status" value="1"/>
</dbReference>
<dbReference type="SUPFAM" id="SSF47616">
    <property type="entry name" value="GST C-terminal domain-like"/>
    <property type="match status" value="1"/>
</dbReference>
<dbReference type="Pfam" id="PF02798">
    <property type="entry name" value="GST_N"/>
    <property type="match status" value="1"/>
</dbReference>
<evidence type="ECO:0000259" key="5">
    <source>
        <dbReference type="PROSITE" id="PS50405"/>
    </source>
</evidence>
<dbReference type="CDD" id="cd03046">
    <property type="entry name" value="GST_N_GTT1_like"/>
    <property type="match status" value="1"/>
</dbReference>
<dbReference type="InterPro" id="IPR004046">
    <property type="entry name" value="GST_C"/>
</dbReference>
<dbReference type="GO" id="GO:0005737">
    <property type="term" value="C:cytoplasm"/>
    <property type="evidence" value="ECO:0007669"/>
    <property type="project" value="UniProtKB-ARBA"/>
</dbReference>
<dbReference type="InterPro" id="IPR004045">
    <property type="entry name" value="Glutathione_S-Trfase_N"/>
</dbReference>
<dbReference type="EC" id="2.5.1.18" evidence="1"/>
<dbReference type="InterPro" id="IPR010987">
    <property type="entry name" value="Glutathione-S-Trfase_C-like"/>
</dbReference>
<evidence type="ECO:0000256" key="1">
    <source>
        <dbReference type="ARBA" id="ARBA00012452"/>
    </source>
</evidence>